<dbReference type="STRING" id="308853.SAMN05421752_104138"/>
<evidence type="ECO:0000313" key="1">
    <source>
        <dbReference type="EMBL" id="SIR87881.1"/>
    </source>
</evidence>
<evidence type="ECO:0000313" key="2">
    <source>
        <dbReference type="Proteomes" id="UP000185936"/>
    </source>
</evidence>
<name>A0A1N7EIE0_9EURY</name>
<proteinExistence type="predicted"/>
<dbReference type="Proteomes" id="UP000185936">
    <property type="component" value="Unassembled WGS sequence"/>
</dbReference>
<reference evidence="2" key="1">
    <citation type="submission" date="2017-01" db="EMBL/GenBank/DDBJ databases">
        <authorList>
            <person name="Varghese N."/>
            <person name="Submissions S."/>
        </authorList>
    </citation>
    <scope>NUCLEOTIDE SEQUENCE [LARGE SCALE GENOMIC DNA]</scope>
    <source>
        <strain evidence="2">type strain: HArc-</strain>
    </source>
</reference>
<accession>A0A1N7EIE0</accession>
<protein>
    <submittedName>
        <fullName evidence="1">Uncharacterized protein</fullName>
    </submittedName>
</protein>
<dbReference type="AlphaFoldDB" id="A0A1N7EIE0"/>
<gene>
    <name evidence="1" type="ORF">SAMN05421752_104138</name>
</gene>
<dbReference type="RefSeq" id="WP_076608552.1">
    <property type="nucleotide sequence ID" value="NZ_FTNR01000004.1"/>
</dbReference>
<dbReference type="OrthoDB" id="180962at2157"/>
<dbReference type="EMBL" id="FTNR01000004">
    <property type="protein sequence ID" value="SIR87881.1"/>
    <property type="molecule type" value="Genomic_DNA"/>
</dbReference>
<keyword evidence="2" id="KW-1185">Reference proteome</keyword>
<organism evidence="1 2">
    <name type="scientific">Natronorubrum thiooxidans</name>
    <dbReference type="NCBI Taxonomy" id="308853"/>
    <lineage>
        <taxon>Archaea</taxon>
        <taxon>Methanobacteriati</taxon>
        <taxon>Methanobacteriota</taxon>
        <taxon>Stenosarchaea group</taxon>
        <taxon>Halobacteria</taxon>
        <taxon>Halobacteriales</taxon>
        <taxon>Natrialbaceae</taxon>
        <taxon>Natronorubrum</taxon>
    </lineage>
</organism>
<sequence length="61" mass="6802">MYTIEQMAFGFQITFAGKIDEQELREWAADSRAALEDAPDEFGVLVDMRELNLLSDSSTGA</sequence>